<evidence type="ECO:0000256" key="5">
    <source>
        <dbReference type="ARBA" id="ARBA00023136"/>
    </source>
</evidence>
<gene>
    <name evidence="8" type="ORF">GTP27_20225</name>
</gene>
<feature type="coiled-coil region" evidence="6">
    <location>
        <begin position="5"/>
        <end position="32"/>
    </location>
</feature>
<organism evidence="8 9">
    <name type="scientific">Duganella qianjiadongensis</name>
    <dbReference type="NCBI Taxonomy" id="2692176"/>
    <lineage>
        <taxon>Bacteria</taxon>
        <taxon>Pseudomonadati</taxon>
        <taxon>Pseudomonadota</taxon>
        <taxon>Betaproteobacteria</taxon>
        <taxon>Burkholderiales</taxon>
        <taxon>Oxalobacteraceae</taxon>
        <taxon>Telluria group</taxon>
        <taxon>Duganella</taxon>
    </lineage>
</organism>
<keyword evidence="3 7" id="KW-1133">Transmembrane helix</keyword>
<comment type="caution">
    <text evidence="8">The sequence shown here is derived from an EMBL/GenBank/DDBJ whole genome shotgun (WGS) entry which is preliminary data.</text>
</comment>
<keyword evidence="9" id="KW-1185">Reference proteome</keyword>
<evidence type="ECO:0000256" key="1">
    <source>
        <dbReference type="ARBA" id="ARBA00004370"/>
    </source>
</evidence>
<dbReference type="Proteomes" id="UP000478090">
    <property type="component" value="Unassembled WGS sequence"/>
</dbReference>
<evidence type="ECO:0000256" key="6">
    <source>
        <dbReference type="SAM" id="Coils"/>
    </source>
</evidence>
<evidence type="ECO:0000313" key="9">
    <source>
        <dbReference type="Proteomes" id="UP000478090"/>
    </source>
</evidence>
<reference evidence="8 9" key="1">
    <citation type="submission" date="2019-12" db="EMBL/GenBank/DDBJ databases">
        <title>Novel species isolated from a subtropical stream in China.</title>
        <authorList>
            <person name="Lu H."/>
        </authorList>
    </citation>
    <scope>NUCLEOTIDE SEQUENCE [LARGE SCALE GENOMIC DNA]</scope>
    <source>
        <strain evidence="8 9">CY13W</strain>
    </source>
</reference>
<dbReference type="RefSeq" id="WP_161040913.1">
    <property type="nucleotide sequence ID" value="NZ_WWCM01000019.1"/>
</dbReference>
<evidence type="ECO:0000313" key="8">
    <source>
        <dbReference type="EMBL" id="MYM41639.1"/>
    </source>
</evidence>
<evidence type="ECO:0000256" key="3">
    <source>
        <dbReference type="ARBA" id="ARBA00022989"/>
    </source>
</evidence>
<dbReference type="EMBL" id="WWCM01000019">
    <property type="protein sequence ID" value="MYM41639.1"/>
    <property type="molecule type" value="Genomic_DNA"/>
</dbReference>
<accession>A0ABW9VPZ2</accession>
<feature type="transmembrane region" description="Helical" evidence="7">
    <location>
        <begin position="102"/>
        <end position="124"/>
    </location>
</feature>
<evidence type="ECO:0000256" key="4">
    <source>
        <dbReference type="ARBA" id="ARBA00023054"/>
    </source>
</evidence>
<proteinExistence type="predicted"/>
<keyword evidence="5 7" id="KW-0472">Membrane</keyword>
<protein>
    <submittedName>
        <fullName evidence="8">DUF1640 domain-containing protein</fullName>
    </submittedName>
</protein>
<comment type="subcellular location">
    <subcellularLocation>
        <location evidence="1">Membrane</location>
    </subcellularLocation>
</comment>
<dbReference type="Pfam" id="PF07798">
    <property type="entry name" value="CCDC90-like"/>
    <property type="match status" value="1"/>
</dbReference>
<dbReference type="InterPro" id="IPR024461">
    <property type="entry name" value="CCDC90-like"/>
</dbReference>
<name>A0ABW9VPZ2_9BURK</name>
<evidence type="ECO:0000256" key="7">
    <source>
        <dbReference type="SAM" id="Phobius"/>
    </source>
</evidence>
<keyword evidence="2 7" id="KW-0812">Transmembrane</keyword>
<keyword evidence="4 6" id="KW-0175">Coiled coil</keyword>
<evidence type="ECO:0000256" key="2">
    <source>
        <dbReference type="ARBA" id="ARBA00022692"/>
    </source>
</evidence>
<sequence>MDEQISKLDKRLTSVENEVESLRQERQEMRRYFASKEDILRMESRIALLFEQSASKTELRALERQQAEEFATLNQRSSEFEKRISNDLGEMRLQMAHLELRILRWLIGTVLTMASIIVAVVKFWV</sequence>